<evidence type="ECO:0008006" key="4">
    <source>
        <dbReference type="Google" id="ProtNLM"/>
    </source>
</evidence>
<dbReference type="InterPro" id="IPR040377">
    <property type="entry name" value="Ssl2009-like"/>
</dbReference>
<evidence type="ECO:0000313" key="2">
    <source>
        <dbReference type="EMBL" id="PZO42841.1"/>
    </source>
</evidence>
<sequence>MSQQDNFVGGFLLGTLVGGALGGVVGALAASRIQSGGKVKKPSLPTKAGGELAFGEFDDTDEDSIEVARLGLETKIAQLNEAIDDVRQQLGGINGQPERPWESSSLTDS</sequence>
<accession>A0A2W4Y5Z6</accession>
<reference evidence="2 3" key="2">
    <citation type="submission" date="2018-06" db="EMBL/GenBank/DDBJ databases">
        <title>Metagenomic assembly of (sub)arctic Cyanobacteria and their associated microbiome from non-axenic cultures.</title>
        <authorList>
            <person name="Baurain D."/>
        </authorList>
    </citation>
    <scope>NUCLEOTIDE SEQUENCE [LARGE SCALE GENOMIC DNA]</scope>
    <source>
        <strain evidence="2">ULC041bin1</strain>
    </source>
</reference>
<evidence type="ECO:0000313" key="3">
    <source>
        <dbReference type="Proteomes" id="UP000249081"/>
    </source>
</evidence>
<dbReference type="EMBL" id="QBMN01000041">
    <property type="protein sequence ID" value="PZO42841.1"/>
    <property type="molecule type" value="Genomic_DNA"/>
</dbReference>
<comment type="caution">
    <text evidence="2">The sequence shown here is derived from an EMBL/GenBank/DDBJ whole genome shotgun (WGS) entry which is preliminary data.</text>
</comment>
<gene>
    <name evidence="2" type="ORF">DCF17_07870</name>
</gene>
<proteinExistence type="predicted"/>
<reference evidence="3" key="1">
    <citation type="submission" date="2018-04" db="EMBL/GenBank/DDBJ databases">
        <authorList>
            <person name="Cornet L."/>
        </authorList>
    </citation>
    <scope>NUCLEOTIDE SEQUENCE [LARGE SCALE GENOMIC DNA]</scope>
</reference>
<feature type="region of interest" description="Disordered" evidence="1">
    <location>
        <begin position="88"/>
        <end position="109"/>
    </location>
</feature>
<organism evidence="2 3">
    <name type="scientific">Shackletoniella antarctica</name>
    <dbReference type="NCBI Taxonomy" id="268115"/>
    <lineage>
        <taxon>Bacteria</taxon>
        <taxon>Bacillati</taxon>
        <taxon>Cyanobacteriota</taxon>
        <taxon>Cyanophyceae</taxon>
        <taxon>Oculatellales</taxon>
        <taxon>Oculatellaceae</taxon>
        <taxon>Shackletoniella</taxon>
    </lineage>
</organism>
<protein>
    <recommendedName>
        <fullName evidence="4">Gas vesicle protein</fullName>
    </recommendedName>
</protein>
<dbReference type="PANTHER" id="PTHR34048:SF3">
    <property type="entry name" value="LOW-DENSITY RECEPTOR-LIKE PROTEIN"/>
    <property type="match status" value="1"/>
</dbReference>
<dbReference type="PANTHER" id="PTHR34048">
    <property type="entry name" value="LOW-DENSITY RECEPTOR-LIKE PROTEIN"/>
    <property type="match status" value="1"/>
</dbReference>
<name>A0A2W4Y5Z6_9CYAN</name>
<dbReference type="Proteomes" id="UP000249081">
    <property type="component" value="Unassembled WGS sequence"/>
</dbReference>
<dbReference type="AlphaFoldDB" id="A0A2W4Y5Z6"/>
<evidence type="ECO:0000256" key="1">
    <source>
        <dbReference type="SAM" id="MobiDB-lite"/>
    </source>
</evidence>